<evidence type="ECO:0000256" key="1">
    <source>
        <dbReference type="SAM" id="MobiDB-lite"/>
    </source>
</evidence>
<dbReference type="GO" id="GO:0016788">
    <property type="term" value="F:hydrolase activity, acting on ester bonds"/>
    <property type="evidence" value="ECO:0007669"/>
    <property type="project" value="UniProtKB-ARBA"/>
</dbReference>
<dbReference type="EMBL" id="RCZP01000007">
    <property type="protein sequence ID" value="TPG57789.1"/>
    <property type="molecule type" value="Genomic_DNA"/>
</dbReference>
<keyword evidence="5" id="KW-1185">Reference proteome</keyword>
<dbReference type="PANTHER" id="PTHR43784">
    <property type="entry name" value="GDSL-LIKE LIPASE/ACYLHYDROLASE, PUTATIVE (AFU_ORTHOLOGUE AFUA_2G00820)-RELATED"/>
    <property type="match status" value="1"/>
</dbReference>
<evidence type="ECO:0000313" key="4">
    <source>
        <dbReference type="EMBL" id="TPG57789.1"/>
    </source>
</evidence>
<dbReference type="PANTHER" id="PTHR43784:SF2">
    <property type="entry name" value="GDSL-LIKE LIPASE_ACYLHYDROLASE, PUTATIVE (AFU_ORTHOLOGUE AFUA_2G00820)-RELATED"/>
    <property type="match status" value="1"/>
</dbReference>
<dbReference type="AlphaFoldDB" id="A0A502G7E5"/>
<feature type="compositionally biased region" description="Basic and acidic residues" evidence="1">
    <location>
        <begin position="427"/>
        <end position="438"/>
    </location>
</feature>
<evidence type="ECO:0000313" key="5">
    <source>
        <dbReference type="Proteomes" id="UP000317078"/>
    </source>
</evidence>
<keyword evidence="4" id="KW-0378">Hydrolase</keyword>
<dbReference type="SUPFAM" id="SSF52266">
    <property type="entry name" value="SGNH hydrolase"/>
    <property type="match status" value="1"/>
</dbReference>
<reference evidence="4 5" key="1">
    <citation type="journal article" date="2019" name="Environ. Microbiol.">
        <title>Species interactions and distinct microbial communities in high Arctic permafrost affected cryosols are associated with the CH4 and CO2 gas fluxes.</title>
        <authorList>
            <person name="Altshuler I."/>
            <person name="Hamel J."/>
            <person name="Turney S."/>
            <person name="Magnuson E."/>
            <person name="Levesque R."/>
            <person name="Greer C."/>
            <person name="Whyte L.G."/>
        </authorList>
    </citation>
    <scope>NUCLEOTIDE SEQUENCE [LARGE SCALE GENOMIC DNA]</scope>
    <source>
        <strain evidence="4 5">S9.3B</strain>
    </source>
</reference>
<feature type="region of interest" description="Disordered" evidence="1">
    <location>
        <begin position="421"/>
        <end position="443"/>
    </location>
</feature>
<dbReference type="Proteomes" id="UP000317078">
    <property type="component" value="Unassembled WGS sequence"/>
</dbReference>
<dbReference type="CDD" id="cd01830">
    <property type="entry name" value="XynE_like"/>
    <property type="match status" value="1"/>
</dbReference>
<sequence>MIHSSRGGGGMPRFRHLVASAALAVAMSSTSWAQPAPERWIPTWAAPDVARVDQPAQTLGAAALAFPWASDVPEAVREAAPRQQLEVAGGSRLHFNDQTLRQIARISTGGTRVRVTLTNTFGTAPLRVGAAQVARRDKGASITAGTNRVLTFGGLAQPTIPPGALMVSDPVDMEVPDAADVVVDVYLPDDTAGSRSPVTYHPASWQTNYVSARGNHTGTVSFPVAATTAYRRSDGLPSASSFFLSRVEVSVSQPTAVLVAFGDSITDGTQSGLDQNRRWPNLLAARLAAAGIRMSVVNGGIGGGRVLEDGVGPNGLARFDRDVLAQAGATHATIMLGINDIGNGGAKPNPSVAELIAGHRQFIERARARGLRVYGATLTPFEGAAYWTPEGEAKRQALNEWIRSSGAYDVVLDFAAATQDPARPTRMRPEYDSGDHLHPSPAGYTAMANSIDLEAFRPASR</sequence>
<evidence type="ECO:0000256" key="2">
    <source>
        <dbReference type="SAM" id="SignalP"/>
    </source>
</evidence>
<evidence type="ECO:0000259" key="3">
    <source>
        <dbReference type="Pfam" id="PF13472"/>
    </source>
</evidence>
<dbReference type="Pfam" id="PF13472">
    <property type="entry name" value="Lipase_GDSL_2"/>
    <property type="match status" value="1"/>
</dbReference>
<keyword evidence="2" id="KW-0732">Signal</keyword>
<accession>A0A502G7E5</accession>
<feature type="signal peptide" evidence="2">
    <location>
        <begin position="1"/>
        <end position="33"/>
    </location>
</feature>
<name>A0A502G7E5_9PROT</name>
<dbReference type="OrthoDB" id="1828825at2"/>
<comment type="caution">
    <text evidence="4">The sequence shown here is derived from an EMBL/GenBank/DDBJ whole genome shotgun (WGS) entry which is preliminary data.</text>
</comment>
<protein>
    <submittedName>
        <fullName evidence="4">SGNH/GDSL hydrolase family protein</fullName>
    </submittedName>
</protein>
<dbReference type="InterPro" id="IPR036514">
    <property type="entry name" value="SGNH_hydro_sf"/>
</dbReference>
<dbReference type="Gene3D" id="3.40.50.1110">
    <property type="entry name" value="SGNH hydrolase"/>
    <property type="match status" value="1"/>
</dbReference>
<feature type="domain" description="SGNH hydrolase-type esterase" evidence="3">
    <location>
        <begin position="260"/>
        <end position="445"/>
    </location>
</feature>
<organism evidence="4 5">
    <name type="scientific">Muricoccus nepalensis</name>
    <dbReference type="NCBI Taxonomy" id="1854500"/>
    <lineage>
        <taxon>Bacteria</taxon>
        <taxon>Pseudomonadati</taxon>
        <taxon>Pseudomonadota</taxon>
        <taxon>Alphaproteobacteria</taxon>
        <taxon>Acetobacterales</taxon>
        <taxon>Roseomonadaceae</taxon>
        <taxon>Muricoccus</taxon>
    </lineage>
</organism>
<gene>
    <name evidence="4" type="ORF">EAH89_10215</name>
</gene>
<proteinExistence type="predicted"/>
<feature type="chain" id="PRO_5021399095" evidence="2">
    <location>
        <begin position="34"/>
        <end position="461"/>
    </location>
</feature>
<dbReference type="InterPro" id="IPR053140">
    <property type="entry name" value="GDSL_Rv0518-like"/>
</dbReference>
<dbReference type="InterPro" id="IPR013830">
    <property type="entry name" value="SGNH_hydro"/>
</dbReference>